<keyword evidence="5" id="KW-0238">DNA-binding</keyword>
<protein>
    <submittedName>
        <fullName evidence="5">Zinc finger homeobox protein 3</fullName>
    </submittedName>
</protein>
<dbReference type="PANTHER" id="PTHR45891">
    <property type="entry name" value="ZINC FINGER HOMEOBOX PROTEIN"/>
    <property type="match status" value="1"/>
</dbReference>
<evidence type="ECO:0000256" key="1">
    <source>
        <dbReference type="ARBA" id="ARBA00004123"/>
    </source>
</evidence>
<dbReference type="SUPFAM" id="SSF57667">
    <property type="entry name" value="beta-beta-alpha zinc fingers"/>
    <property type="match status" value="1"/>
</dbReference>
<dbReference type="GO" id="GO:0046872">
    <property type="term" value="F:metal ion binding"/>
    <property type="evidence" value="ECO:0007669"/>
    <property type="project" value="UniProtKB-KW"/>
</dbReference>
<dbReference type="InterPro" id="IPR036236">
    <property type="entry name" value="Znf_C2H2_sf"/>
</dbReference>
<gene>
    <name evidence="5" type="primary">ZFHX3</name>
    <name evidence="5" type="ORF">L345_06033</name>
</gene>
<evidence type="ECO:0000313" key="5">
    <source>
        <dbReference type="EMBL" id="ETE68176.1"/>
    </source>
</evidence>
<proteinExistence type="predicted"/>
<accession>V8P1V5</accession>
<evidence type="ECO:0000256" key="2">
    <source>
        <dbReference type="ARBA" id="ARBA00022723"/>
    </source>
</evidence>
<organism evidence="5 6">
    <name type="scientific">Ophiophagus hannah</name>
    <name type="common">King cobra</name>
    <name type="synonym">Naja hannah</name>
    <dbReference type="NCBI Taxonomy" id="8665"/>
    <lineage>
        <taxon>Eukaryota</taxon>
        <taxon>Metazoa</taxon>
        <taxon>Chordata</taxon>
        <taxon>Craniata</taxon>
        <taxon>Vertebrata</taxon>
        <taxon>Euteleostomi</taxon>
        <taxon>Lepidosauria</taxon>
        <taxon>Squamata</taxon>
        <taxon>Bifurcata</taxon>
        <taxon>Unidentata</taxon>
        <taxon>Episquamata</taxon>
        <taxon>Toxicofera</taxon>
        <taxon>Serpentes</taxon>
        <taxon>Colubroidea</taxon>
        <taxon>Elapidae</taxon>
        <taxon>Elapinae</taxon>
        <taxon>Ophiophagus</taxon>
    </lineage>
</organism>
<dbReference type="PANTHER" id="PTHR45891:SF4">
    <property type="entry name" value="ZINC FINGER HOMEOBOX PROTEIN 3"/>
    <property type="match status" value="1"/>
</dbReference>
<comment type="caution">
    <text evidence="5">The sequence shown here is derived from an EMBL/GenBank/DDBJ whole genome shotgun (WGS) entry which is preliminary data.</text>
</comment>
<dbReference type="Proteomes" id="UP000018936">
    <property type="component" value="Unassembled WGS sequence"/>
</dbReference>
<comment type="subcellular location">
    <subcellularLocation>
        <location evidence="1">Nucleus</location>
    </subcellularLocation>
</comment>
<evidence type="ECO:0000256" key="4">
    <source>
        <dbReference type="ARBA" id="ARBA00022833"/>
    </source>
</evidence>
<keyword evidence="5" id="KW-0371">Homeobox</keyword>
<dbReference type="GO" id="GO:0000978">
    <property type="term" value="F:RNA polymerase II cis-regulatory region sequence-specific DNA binding"/>
    <property type="evidence" value="ECO:0007669"/>
    <property type="project" value="TreeGrafter"/>
</dbReference>
<dbReference type="GO" id="GO:0005634">
    <property type="term" value="C:nucleus"/>
    <property type="evidence" value="ECO:0007669"/>
    <property type="project" value="UniProtKB-SubCell"/>
</dbReference>
<dbReference type="GO" id="GO:0000981">
    <property type="term" value="F:DNA-binding transcription factor activity, RNA polymerase II-specific"/>
    <property type="evidence" value="ECO:0007669"/>
    <property type="project" value="TreeGrafter"/>
</dbReference>
<sequence>MSRCSQDLPEIPLQCQEGERGPGALTLFEIWIQIPEGAQLLLCCSPGHGFVLCFSLQHLQNHESGLEGEGCFYHCVLCNYSTKAKLNLIQHVRSMKHQRSESLLKLKRLQKSLPEEEDNLGQIFTIQHCRTTDTGEWPS</sequence>
<feature type="non-terminal residue" evidence="5">
    <location>
        <position position="1"/>
    </location>
</feature>
<dbReference type="GO" id="GO:0045664">
    <property type="term" value="P:regulation of neuron differentiation"/>
    <property type="evidence" value="ECO:0007669"/>
    <property type="project" value="TreeGrafter"/>
</dbReference>
<dbReference type="AlphaFoldDB" id="V8P1V5"/>
<evidence type="ECO:0000313" key="6">
    <source>
        <dbReference type="Proteomes" id="UP000018936"/>
    </source>
</evidence>
<keyword evidence="6" id="KW-1185">Reference proteome</keyword>
<keyword evidence="2" id="KW-0479">Metal-binding</keyword>
<dbReference type="InterPro" id="IPR051968">
    <property type="entry name" value="ZnFinger_Homeobox_TR"/>
</dbReference>
<dbReference type="OrthoDB" id="9426419at2759"/>
<keyword evidence="4" id="KW-0862">Zinc</keyword>
<dbReference type="EMBL" id="AZIM01001080">
    <property type="protein sequence ID" value="ETE68176.1"/>
    <property type="molecule type" value="Genomic_DNA"/>
</dbReference>
<name>V8P1V5_OPHHA</name>
<reference evidence="5 6" key="1">
    <citation type="journal article" date="2013" name="Proc. Natl. Acad. Sci. U.S.A.">
        <title>The king cobra genome reveals dynamic gene evolution and adaptation in the snake venom system.</title>
        <authorList>
            <person name="Vonk F.J."/>
            <person name="Casewell N.R."/>
            <person name="Henkel C.V."/>
            <person name="Heimberg A.M."/>
            <person name="Jansen H.J."/>
            <person name="McCleary R.J."/>
            <person name="Kerkkamp H.M."/>
            <person name="Vos R.A."/>
            <person name="Guerreiro I."/>
            <person name="Calvete J.J."/>
            <person name="Wuster W."/>
            <person name="Woods A.E."/>
            <person name="Logan J.M."/>
            <person name="Harrison R.A."/>
            <person name="Castoe T.A."/>
            <person name="de Koning A.P."/>
            <person name="Pollock D.D."/>
            <person name="Yandell M."/>
            <person name="Calderon D."/>
            <person name="Renjifo C."/>
            <person name="Currier R.B."/>
            <person name="Salgado D."/>
            <person name="Pla D."/>
            <person name="Sanz L."/>
            <person name="Hyder A.S."/>
            <person name="Ribeiro J.M."/>
            <person name="Arntzen J.W."/>
            <person name="van den Thillart G.E."/>
            <person name="Boetzer M."/>
            <person name="Pirovano W."/>
            <person name="Dirks R.P."/>
            <person name="Spaink H.P."/>
            <person name="Duboule D."/>
            <person name="McGlinn E."/>
            <person name="Kini R.M."/>
            <person name="Richardson M.K."/>
        </authorList>
    </citation>
    <scope>NUCLEOTIDE SEQUENCE</scope>
    <source>
        <tissue evidence="5">Blood</tissue>
    </source>
</reference>
<keyword evidence="3" id="KW-0677">Repeat</keyword>
<evidence type="ECO:0000256" key="3">
    <source>
        <dbReference type="ARBA" id="ARBA00022737"/>
    </source>
</evidence>